<evidence type="ECO:0000256" key="7">
    <source>
        <dbReference type="SAM" id="Coils"/>
    </source>
</evidence>
<dbReference type="InterPro" id="IPR011990">
    <property type="entry name" value="TPR-like_helical_dom_sf"/>
</dbReference>
<proteinExistence type="predicted"/>
<evidence type="ECO:0000256" key="3">
    <source>
        <dbReference type="ARBA" id="ARBA00022723"/>
    </source>
</evidence>
<dbReference type="Gene3D" id="1.25.40.10">
    <property type="entry name" value="Tetratricopeptide repeat domain"/>
    <property type="match status" value="1"/>
</dbReference>
<feature type="coiled-coil region" evidence="7">
    <location>
        <begin position="26"/>
        <end position="53"/>
    </location>
</feature>
<evidence type="ECO:0000313" key="10">
    <source>
        <dbReference type="EMBL" id="MFC3862060.1"/>
    </source>
</evidence>
<keyword evidence="5 6" id="KW-0408">Iron</keyword>
<dbReference type="PROSITE" id="PS51007">
    <property type="entry name" value="CYTC"/>
    <property type="match status" value="1"/>
</dbReference>
<keyword evidence="1" id="KW-0813">Transport</keyword>
<dbReference type="InterPro" id="IPR009056">
    <property type="entry name" value="Cyt_c-like_dom"/>
</dbReference>
<keyword evidence="4" id="KW-0249">Electron transport</keyword>
<accession>A0ABV8ACY8</accession>
<dbReference type="PANTHER" id="PTHR37823:SF4">
    <property type="entry name" value="MENAQUINOL-CYTOCHROME C REDUCTASE CYTOCHROME B_C SUBUNIT"/>
    <property type="match status" value="1"/>
</dbReference>
<dbReference type="RefSeq" id="WP_380079572.1">
    <property type="nucleotide sequence ID" value="NZ_JBHRZF010000169.1"/>
</dbReference>
<sequence length="340" mass="36491">MIYFILMAGTLLFVLLLWPMLGTARVTREDTRRLELEEEKEQLLLNVQELQTSGAESAVLTREKVRLTQVLQELDVLPPAPVRDESGEGRPVLPLALVTLVLVGALTILGAFTLFPKWRYAGMPPGQASQIQNAVKIPALQAKAEKSGSVADSMALGDAAWDAQNYQLAAKSYTTVLMKERTNAKALRRTGFYLLQTQEMAKDGLGFIGRSVEADPKDPEGHLLHGYALGLFGQYREGLAALQKYQALKPDGREADDLIVEFQAKTGTAVDGALVFAQNCAACHGSGGQGGTAPKLVGSAALRNEGALRGIILGGATGMPGFPQLEGAQLDALVAHLKKW</sequence>
<evidence type="ECO:0000256" key="8">
    <source>
        <dbReference type="SAM" id="Phobius"/>
    </source>
</evidence>
<evidence type="ECO:0000256" key="4">
    <source>
        <dbReference type="ARBA" id="ARBA00022982"/>
    </source>
</evidence>
<feature type="transmembrane region" description="Helical" evidence="8">
    <location>
        <begin position="92"/>
        <end position="115"/>
    </location>
</feature>
<dbReference type="SUPFAM" id="SSF48452">
    <property type="entry name" value="TPR-like"/>
    <property type="match status" value="1"/>
</dbReference>
<evidence type="ECO:0000256" key="1">
    <source>
        <dbReference type="ARBA" id="ARBA00022448"/>
    </source>
</evidence>
<dbReference type="Pfam" id="PF13442">
    <property type="entry name" value="Cytochrome_CBB3"/>
    <property type="match status" value="1"/>
</dbReference>
<evidence type="ECO:0000256" key="6">
    <source>
        <dbReference type="PROSITE-ProRule" id="PRU00433"/>
    </source>
</evidence>
<evidence type="ECO:0000259" key="9">
    <source>
        <dbReference type="PROSITE" id="PS51007"/>
    </source>
</evidence>
<feature type="domain" description="Cytochrome c" evidence="9">
    <location>
        <begin position="267"/>
        <end position="340"/>
    </location>
</feature>
<dbReference type="Proteomes" id="UP001595748">
    <property type="component" value="Unassembled WGS sequence"/>
</dbReference>
<keyword evidence="8" id="KW-0812">Transmembrane</keyword>
<evidence type="ECO:0000256" key="5">
    <source>
        <dbReference type="ARBA" id="ARBA00023004"/>
    </source>
</evidence>
<dbReference type="InterPro" id="IPR036909">
    <property type="entry name" value="Cyt_c-like_dom_sf"/>
</dbReference>
<evidence type="ECO:0000256" key="2">
    <source>
        <dbReference type="ARBA" id="ARBA00022617"/>
    </source>
</evidence>
<dbReference type="EMBL" id="JBHRZF010000169">
    <property type="protein sequence ID" value="MFC3862060.1"/>
    <property type="molecule type" value="Genomic_DNA"/>
</dbReference>
<comment type="caution">
    <text evidence="10">The sequence shown here is derived from an EMBL/GenBank/DDBJ whole genome shotgun (WGS) entry which is preliminary data.</text>
</comment>
<name>A0ABV8ACY8_9DEIO</name>
<gene>
    <name evidence="10" type="ORF">ACFOPQ_14925</name>
</gene>
<reference evidence="11" key="1">
    <citation type="journal article" date="2019" name="Int. J. Syst. Evol. Microbiol.">
        <title>The Global Catalogue of Microorganisms (GCM) 10K type strain sequencing project: providing services to taxonomists for standard genome sequencing and annotation.</title>
        <authorList>
            <consortium name="The Broad Institute Genomics Platform"/>
            <consortium name="The Broad Institute Genome Sequencing Center for Infectious Disease"/>
            <person name="Wu L."/>
            <person name="Ma J."/>
        </authorList>
    </citation>
    <scope>NUCLEOTIDE SEQUENCE [LARGE SCALE GENOMIC DNA]</scope>
    <source>
        <strain evidence="11">CCTCC AB 2013263</strain>
    </source>
</reference>
<keyword evidence="8" id="KW-1133">Transmembrane helix</keyword>
<keyword evidence="8" id="KW-0472">Membrane</keyword>
<keyword evidence="11" id="KW-1185">Reference proteome</keyword>
<dbReference type="PANTHER" id="PTHR37823">
    <property type="entry name" value="CYTOCHROME C-553-LIKE"/>
    <property type="match status" value="1"/>
</dbReference>
<keyword evidence="2 6" id="KW-0349">Heme</keyword>
<organism evidence="10 11">
    <name type="scientific">Deinococcus antarcticus</name>
    <dbReference type="NCBI Taxonomy" id="1298767"/>
    <lineage>
        <taxon>Bacteria</taxon>
        <taxon>Thermotogati</taxon>
        <taxon>Deinococcota</taxon>
        <taxon>Deinococci</taxon>
        <taxon>Deinococcales</taxon>
        <taxon>Deinococcaceae</taxon>
        <taxon>Deinococcus</taxon>
    </lineage>
</organism>
<protein>
    <submittedName>
        <fullName evidence="10">C-type cytochrome</fullName>
    </submittedName>
</protein>
<dbReference type="SUPFAM" id="SSF46626">
    <property type="entry name" value="Cytochrome c"/>
    <property type="match status" value="1"/>
</dbReference>
<keyword evidence="3 6" id="KW-0479">Metal-binding</keyword>
<evidence type="ECO:0000313" key="11">
    <source>
        <dbReference type="Proteomes" id="UP001595748"/>
    </source>
</evidence>
<dbReference type="InterPro" id="IPR051811">
    <property type="entry name" value="Cytochrome_c550/c551-like"/>
</dbReference>
<dbReference type="Gene3D" id="1.10.760.10">
    <property type="entry name" value="Cytochrome c-like domain"/>
    <property type="match status" value="1"/>
</dbReference>
<keyword evidence="7" id="KW-0175">Coiled coil</keyword>